<dbReference type="EMBL" id="MN082625">
    <property type="protein sequence ID" value="QDH50343.1"/>
    <property type="molecule type" value="Genomic_DNA"/>
</dbReference>
<keyword evidence="3 5" id="KW-1133">Transmembrane helix</keyword>
<evidence type="ECO:0000313" key="6">
    <source>
        <dbReference type="EMBL" id="QDH50343.1"/>
    </source>
</evidence>
<evidence type="ECO:0000313" key="7">
    <source>
        <dbReference type="Proteomes" id="UP000317352"/>
    </source>
</evidence>
<comment type="subcellular location">
    <subcellularLocation>
        <location evidence="1">Host membrane</location>
        <topology evidence="1">Multi-pass membrane protein</topology>
    </subcellularLocation>
</comment>
<organism evidence="6 7">
    <name type="scientific">Bacillus phage Karezi</name>
    <dbReference type="NCBI Taxonomy" id="2591398"/>
    <lineage>
        <taxon>Viruses</taxon>
        <taxon>Duplodnaviria</taxon>
        <taxon>Heunggongvirae</taxon>
        <taxon>Uroviricota</taxon>
        <taxon>Caudoviricetes</taxon>
        <taxon>Salasmaviridae</taxon>
        <taxon>Tatarstanvirinae</taxon>
        <taxon>Karezivirus</taxon>
        <taxon>Karezivirus karezi</taxon>
    </lineage>
</organism>
<dbReference type="NCBIfam" id="TIGR01593">
    <property type="entry name" value="holin_tox_secr"/>
    <property type="match status" value="1"/>
</dbReference>
<dbReference type="GO" id="GO:0033644">
    <property type="term" value="C:host cell membrane"/>
    <property type="evidence" value="ECO:0007669"/>
    <property type="project" value="UniProtKB-SubCell"/>
</dbReference>
<name>A0A514AAN6_9CAUD</name>
<evidence type="ECO:0000256" key="4">
    <source>
        <dbReference type="ARBA" id="ARBA00023136"/>
    </source>
</evidence>
<proteinExistence type="predicted"/>
<feature type="transmembrane region" description="Helical" evidence="5">
    <location>
        <begin position="59"/>
        <end position="75"/>
    </location>
</feature>
<keyword evidence="7" id="KW-1185">Reference proteome</keyword>
<accession>A0A514AAN6</accession>
<dbReference type="Pfam" id="PF05105">
    <property type="entry name" value="Phage_holin_4_1"/>
    <property type="match status" value="1"/>
</dbReference>
<dbReference type="Proteomes" id="UP000317352">
    <property type="component" value="Genome"/>
</dbReference>
<keyword evidence="4 5" id="KW-0472">Membrane</keyword>
<evidence type="ECO:0000256" key="3">
    <source>
        <dbReference type="ARBA" id="ARBA00022989"/>
    </source>
</evidence>
<feature type="transmembrane region" description="Helical" evidence="5">
    <location>
        <begin position="16"/>
        <end position="38"/>
    </location>
</feature>
<protein>
    <submittedName>
        <fullName evidence="6">Holin</fullName>
    </submittedName>
</protein>
<sequence length="132" mass="14762">MITYLQSLLENDDTKVLYILGVLVLLMMVDFLLGFTNAKFNQEVTFKSGQALAGIVKKMMYIAVVVVFSLVSLLLPQPIGIGALYTFLFGMLYAELNSILSHLRVTEDGKDHSVFIDFIEQFKTKKGGKSDE</sequence>
<keyword evidence="2 5" id="KW-0812">Transmembrane</keyword>
<evidence type="ECO:0000256" key="5">
    <source>
        <dbReference type="SAM" id="Phobius"/>
    </source>
</evidence>
<evidence type="ECO:0000256" key="2">
    <source>
        <dbReference type="ARBA" id="ARBA00022692"/>
    </source>
</evidence>
<evidence type="ECO:0000256" key="1">
    <source>
        <dbReference type="ARBA" id="ARBA00004301"/>
    </source>
</evidence>
<gene>
    <name evidence="6" type="ORF">KAREZI_22</name>
</gene>
<reference evidence="6 7" key="1">
    <citation type="submission" date="2019-06" db="EMBL/GenBank/DDBJ databases">
        <authorList>
            <person name="Sanders K."/>
            <person name="Barth R."/>
            <person name="Bowles K."/>
            <person name="Glasgow G."/>
            <person name="Gloe M."/>
            <person name="Lewis H."/>
            <person name="McGough T."/>
            <person name="Nutbrown S."/>
            <person name="Romulus S."/>
            <person name="Sergiano J."/>
            <person name="Shin D."/>
            <person name="Suresh M."/>
            <person name="Johnson A."/>
            <person name="Temple L."/>
        </authorList>
    </citation>
    <scope>NUCLEOTIDE SEQUENCE [LARGE SCALE GENOMIC DNA]</scope>
</reference>
<dbReference type="InterPro" id="IPR006480">
    <property type="entry name" value="Phage_holin_4_1"/>
</dbReference>